<keyword evidence="3" id="KW-0446">Lipid-binding</keyword>
<reference evidence="6" key="1">
    <citation type="submission" date="2020-11" db="EMBL/GenBank/DDBJ databases">
        <title>Whole-genome analyses of Nonomuraea sp. K274.</title>
        <authorList>
            <person name="Veyisoglu A."/>
        </authorList>
    </citation>
    <scope>NUCLEOTIDE SEQUENCE</scope>
    <source>
        <strain evidence="6">K274</strain>
    </source>
</reference>
<dbReference type="GO" id="GO:0070273">
    <property type="term" value="F:phosphatidylinositol-4-phosphate binding"/>
    <property type="evidence" value="ECO:0007669"/>
    <property type="project" value="InterPro"/>
</dbReference>
<keyword evidence="4" id="KW-0472">Membrane</keyword>
<sequence>MTQQPEQPFVGGKAETSGEAKKLGVPTLAEDLLLLLFQPNSGLRSGTGTIAGENTLFYTLAGAVLADLGLGHHVRTDTGWGGTTRVEAVEDHPPSDDTLRSAWDYLCEKPRGVQTVLAAIGPTLRSPLLDRLVERGDIRRGIRKALGLFDTTVLEDGGSGRRSRLLGDVRDVLVEGAEPQPRVAALAALLSGSGTLPQFDPEIPWTSPVITRAKELEQGNWGAGAAAEAVARTVTATIVNNVIIAAAVLPQN</sequence>
<dbReference type="RefSeq" id="WP_195902371.1">
    <property type="nucleotide sequence ID" value="NZ_JADOGI010000290.1"/>
</dbReference>
<dbReference type="AlphaFoldDB" id="A0A931AM62"/>
<evidence type="ECO:0000313" key="6">
    <source>
        <dbReference type="EMBL" id="MBF8193509.1"/>
    </source>
</evidence>
<dbReference type="Proteomes" id="UP000605361">
    <property type="component" value="Unassembled WGS sequence"/>
</dbReference>
<evidence type="ECO:0000256" key="2">
    <source>
        <dbReference type="ARBA" id="ARBA00023034"/>
    </source>
</evidence>
<gene>
    <name evidence="6" type="ORF">ITP53_49125</name>
</gene>
<dbReference type="GO" id="GO:0012505">
    <property type="term" value="C:endomembrane system"/>
    <property type="evidence" value="ECO:0007669"/>
    <property type="project" value="UniProtKB-ARBA"/>
</dbReference>
<dbReference type="Gene3D" id="1.10.3630.10">
    <property type="entry name" value="yeast vps74-n-term truncation variant domain like"/>
    <property type="match status" value="1"/>
</dbReference>
<comment type="subcellular location">
    <subcellularLocation>
        <location evidence="1">Golgi apparatus membrane</location>
        <topology evidence="1">Peripheral membrane protein</topology>
        <orientation evidence="1">Cytoplasmic side</orientation>
    </subcellularLocation>
</comment>
<keyword evidence="2" id="KW-0333">Golgi apparatus</keyword>
<protein>
    <submittedName>
        <fullName evidence="6">GPP34 family phosphoprotein</fullName>
    </submittedName>
</protein>
<dbReference type="InterPro" id="IPR038261">
    <property type="entry name" value="GPP34-like_sf"/>
</dbReference>
<dbReference type="GO" id="GO:0005737">
    <property type="term" value="C:cytoplasm"/>
    <property type="evidence" value="ECO:0007669"/>
    <property type="project" value="UniProtKB-ARBA"/>
</dbReference>
<comment type="caution">
    <text evidence="6">The sequence shown here is derived from an EMBL/GenBank/DDBJ whole genome shotgun (WGS) entry which is preliminary data.</text>
</comment>
<proteinExistence type="predicted"/>
<dbReference type="Pfam" id="PF05719">
    <property type="entry name" value="GPP34"/>
    <property type="match status" value="1"/>
</dbReference>
<keyword evidence="7" id="KW-1185">Reference proteome</keyword>
<evidence type="ECO:0000256" key="3">
    <source>
        <dbReference type="ARBA" id="ARBA00023121"/>
    </source>
</evidence>
<name>A0A931AM62_9ACTN</name>
<evidence type="ECO:0000313" key="7">
    <source>
        <dbReference type="Proteomes" id="UP000605361"/>
    </source>
</evidence>
<accession>A0A931AM62</accession>
<dbReference type="EMBL" id="JADOGI010000290">
    <property type="protein sequence ID" value="MBF8193509.1"/>
    <property type="molecule type" value="Genomic_DNA"/>
</dbReference>
<feature type="region of interest" description="Disordered" evidence="5">
    <location>
        <begin position="1"/>
        <end position="20"/>
    </location>
</feature>
<organism evidence="6 7">
    <name type="scientific">Nonomuraea cypriaca</name>
    <dbReference type="NCBI Taxonomy" id="1187855"/>
    <lineage>
        <taxon>Bacteria</taxon>
        <taxon>Bacillati</taxon>
        <taxon>Actinomycetota</taxon>
        <taxon>Actinomycetes</taxon>
        <taxon>Streptosporangiales</taxon>
        <taxon>Streptosporangiaceae</taxon>
        <taxon>Nonomuraea</taxon>
    </lineage>
</organism>
<evidence type="ECO:0000256" key="1">
    <source>
        <dbReference type="ARBA" id="ARBA00004255"/>
    </source>
</evidence>
<evidence type="ECO:0000256" key="4">
    <source>
        <dbReference type="ARBA" id="ARBA00023136"/>
    </source>
</evidence>
<dbReference type="InterPro" id="IPR008628">
    <property type="entry name" value="GPP34-like"/>
</dbReference>
<evidence type="ECO:0000256" key="5">
    <source>
        <dbReference type="SAM" id="MobiDB-lite"/>
    </source>
</evidence>